<organism evidence="2 3">
    <name type="scientific">Tribonema minus</name>
    <dbReference type="NCBI Taxonomy" id="303371"/>
    <lineage>
        <taxon>Eukaryota</taxon>
        <taxon>Sar</taxon>
        <taxon>Stramenopiles</taxon>
        <taxon>Ochrophyta</taxon>
        <taxon>PX clade</taxon>
        <taxon>Xanthophyceae</taxon>
        <taxon>Tribonematales</taxon>
        <taxon>Tribonemataceae</taxon>
        <taxon>Tribonema</taxon>
    </lineage>
</organism>
<dbReference type="AlphaFoldDB" id="A0A835ZHD2"/>
<dbReference type="SUPFAM" id="SSF53474">
    <property type="entry name" value="alpha/beta-Hydrolases"/>
    <property type="match status" value="1"/>
</dbReference>
<evidence type="ECO:0000259" key="1">
    <source>
        <dbReference type="Pfam" id="PF01764"/>
    </source>
</evidence>
<dbReference type="InterPro" id="IPR051218">
    <property type="entry name" value="Sec_MonoDiacylglyc_Lipase"/>
</dbReference>
<dbReference type="OrthoDB" id="426718at2759"/>
<gene>
    <name evidence="2" type="ORF">JKP88DRAFT_173803</name>
</gene>
<sequence length="77" mass="8077">LYTFGTPRPGDAAFGELFNQSVGTAYRVVHNRDIVPHLAPCCHEAIWGGGCGTGQASGQVHGVLCGSQFPTVLLKHA</sequence>
<dbReference type="PANTHER" id="PTHR45856:SF24">
    <property type="entry name" value="FUNGAL LIPASE-LIKE DOMAIN-CONTAINING PROTEIN"/>
    <property type="match status" value="1"/>
</dbReference>
<dbReference type="GO" id="GO:0006629">
    <property type="term" value="P:lipid metabolic process"/>
    <property type="evidence" value="ECO:0007669"/>
    <property type="project" value="InterPro"/>
</dbReference>
<feature type="domain" description="Fungal lipase-type" evidence="1">
    <location>
        <begin position="1"/>
        <end position="41"/>
    </location>
</feature>
<keyword evidence="3" id="KW-1185">Reference proteome</keyword>
<feature type="non-terminal residue" evidence="2">
    <location>
        <position position="1"/>
    </location>
</feature>
<dbReference type="PANTHER" id="PTHR45856">
    <property type="entry name" value="ALPHA/BETA-HYDROLASES SUPERFAMILY PROTEIN"/>
    <property type="match status" value="1"/>
</dbReference>
<protein>
    <recommendedName>
        <fullName evidence="1">Fungal lipase-type domain-containing protein</fullName>
    </recommendedName>
</protein>
<reference evidence="2" key="1">
    <citation type="submission" date="2021-02" db="EMBL/GenBank/DDBJ databases">
        <title>First Annotated Genome of the Yellow-green Alga Tribonema minus.</title>
        <authorList>
            <person name="Mahan K.M."/>
        </authorList>
    </citation>
    <scope>NUCLEOTIDE SEQUENCE</scope>
    <source>
        <strain evidence="2">UTEX B ZZ1240</strain>
    </source>
</reference>
<name>A0A835ZHD2_9STRA</name>
<evidence type="ECO:0000313" key="3">
    <source>
        <dbReference type="Proteomes" id="UP000664859"/>
    </source>
</evidence>
<comment type="caution">
    <text evidence="2">The sequence shown here is derived from an EMBL/GenBank/DDBJ whole genome shotgun (WGS) entry which is preliminary data.</text>
</comment>
<proteinExistence type="predicted"/>
<dbReference type="EMBL" id="JAFCMP010000009">
    <property type="protein sequence ID" value="KAG5192224.1"/>
    <property type="molecule type" value="Genomic_DNA"/>
</dbReference>
<dbReference type="Proteomes" id="UP000664859">
    <property type="component" value="Unassembled WGS sequence"/>
</dbReference>
<dbReference type="Gene3D" id="3.40.50.1820">
    <property type="entry name" value="alpha/beta hydrolase"/>
    <property type="match status" value="1"/>
</dbReference>
<dbReference type="InterPro" id="IPR029058">
    <property type="entry name" value="AB_hydrolase_fold"/>
</dbReference>
<dbReference type="InterPro" id="IPR002921">
    <property type="entry name" value="Fungal_lipase-type"/>
</dbReference>
<accession>A0A835ZHD2</accession>
<dbReference type="Pfam" id="PF01764">
    <property type="entry name" value="Lipase_3"/>
    <property type="match status" value="1"/>
</dbReference>
<evidence type="ECO:0000313" key="2">
    <source>
        <dbReference type="EMBL" id="KAG5192224.1"/>
    </source>
</evidence>